<keyword evidence="3" id="KW-1185">Reference proteome</keyword>
<evidence type="ECO:0000313" key="4">
    <source>
        <dbReference type="RefSeq" id="XP_005091270.1"/>
    </source>
</evidence>
<feature type="coiled-coil region" evidence="1">
    <location>
        <begin position="33"/>
        <end position="60"/>
    </location>
</feature>
<organism evidence="3 4">
    <name type="scientific">Aplysia californica</name>
    <name type="common">California sea hare</name>
    <dbReference type="NCBI Taxonomy" id="6500"/>
    <lineage>
        <taxon>Eukaryota</taxon>
        <taxon>Metazoa</taxon>
        <taxon>Spiralia</taxon>
        <taxon>Lophotrochozoa</taxon>
        <taxon>Mollusca</taxon>
        <taxon>Gastropoda</taxon>
        <taxon>Heterobranchia</taxon>
        <taxon>Euthyneura</taxon>
        <taxon>Tectipleura</taxon>
        <taxon>Aplysiida</taxon>
        <taxon>Aplysioidea</taxon>
        <taxon>Aplysiidae</taxon>
        <taxon>Aplysia</taxon>
    </lineage>
</organism>
<feature type="coiled-coil region" evidence="1">
    <location>
        <begin position="88"/>
        <end position="308"/>
    </location>
</feature>
<feature type="region of interest" description="Disordered" evidence="2">
    <location>
        <begin position="334"/>
        <end position="364"/>
    </location>
</feature>
<evidence type="ECO:0000256" key="1">
    <source>
        <dbReference type="SAM" id="Coils"/>
    </source>
</evidence>
<proteinExistence type="predicted"/>
<name>A0ABM0JDM8_APLCA</name>
<dbReference type="RefSeq" id="XP_005091270.1">
    <property type="nucleotide sequence ID" value="XM_005091213.3"/>
</dbReference>
<evidence type="ECO:0000256" key="2">
    <source>
        <dbReference type="SAM" id="MobiDB-lite"/>
    </source>
</evidence>
<keyword evidence="1" id="KW-0175">Coiled coil</keyword>
<dbReference type="GeneID" id="101848639"/>
<sequence length="392" mass="45771">MEKGQNPSRVPRESVHEQDERLTSKHIQTLGFLQEIVNENKELKTRVIELEESLEECKDLHAFAKQSKEKIKDIQESYMARADEMNSMLAEKHRVEMMQVENEKLEIERELKEQILKMRHDIDSLNAANKDLRDTAAEDENSSEAKTKLKEVMKQMQTYKQENEELKEELEGIRSDLEIIQSKRSTDMTQVRELRAENKQLSETVQEVQQKNNELEFRLDKALSDLREKADDQEQTNLIENLRDKVRQLTLDREAGVERETQMGQDLLDLSALKDELKHANAHLQRELEKLLTEYGHLLAEYERLRKRSMKEKDNKTFKDFVSLKRELRSVRHENETLKHGGKNDGLTVLRDDPPPLPVEQPKKKNALDGKRIGAKKMLAITLNRPTATSNS</sequence>
<evidence type="ECO:0000313" key="3">
    <source>
        <dbReference type="Proteomes" id="UP000694888"/>
    </source>
</evidence>
<feature type="compositionally biased region" description="Basic and acidic residues" evidence="2">
    <location>
        <begin position="334"/>
        <end position="343"/>
    </location>
</feature>
<dbReference type="Proteomes" id="UP000694888">
    <property type="component" value="Unplaced"/>
</dbReference>
<gene>
    <name evidence="4" type="primary">LOC101848639</name>
</gene>
<feature type="region of interest" description="Disordered" evidence="2">
    <location>
        <begin position="1"/>
        <end position="23"/>
    </location>
</feature>
<feature type="compositionally biased region" description="Basic and acidic residues" evidence="2">
    <location>
        <begin position="10"/>
        <end position="23"/>
    </location>
</feature>
<reference evidence="4" key="1">
    <citation type="submission" date="2025-08" db="UniProtKB">
        <authorList>
            <consortium name="RefSeq"/>
        </authorList>
    </citation>
    <scope>IDENTIFICATION</scope>
</reference>
<accession>A0ABM0JDM8</accession>
<protein>
    <submittedName>
        <fullName evidence="4">Restin homolog</fullName>
    </submittedName>
</protein>